<reference evidence="2" key="1">
    <citation type="submission" date="2022-03" db="EMBL/GenBank/DDBJ databases">
        <title>Sea Food Isolates.</title>
        <authorList>
            <person name="Li c."/>
        </authorList>
    </citation>
    <scope>NUCLEOTIDE SEQUENCE</scope>
    <source>
        <strain evidence="2">19MO03SA05</strain>
    </source>
</reference>
<dbReference type="Gene3D" id="1.10.10.10">
    <property type="entry name" value="Winged helix-like DNA-binding domain superfamily/Winged helix DNA-binding domain"/>
    <property type="match status" value="1"/>
</dbReference>
<organism evidence="2">
    <name type="scientific">bacterium 19MO03SA05</name>
    <dbReference type="NCBI Taxonomy" id="2920620"/>
    <lineage>
        <taxon>Bacteria</taxon>
    </lineage>
</organism>
<evidence type="ECO:0000259" key="1">
    <source>
        <dbReference type="Pfam" id="PF01726"/>
    </source>
</evidence>
<protein>
    <submittedName>
        <fullName evidence="2">MarR family transcriptional regulator</fullName>
    </submittedName>
</protein>
<dbReference type="InterPro" id="IPR006199">
    <property type="entry name" value="LexA_DNA-bd_dom"/>
</dbReference>
<proteinExistence type="predicted"/>
<dbReference type="SUPFAM" id="SSF46785">
    <property type="entry name" value="Winged helix' DNA-binding domain"/>
    <property type="match status" value="1"/>
</dbReference>
<dbReference type="EMBL" id="CP095350">
    <property type="protein sequence ID" value="XAG83601.1"/>
    <property type="molecule type" value="Genomic_DNA"/>
</dbReference>
<feature type="domain" description="LexA repressor DNA-binding" evidence="1">
    <location>
        <begin position="3"/>
        <end position="61"/>
    </location>
</feature>
<gene>
    <name evidence="2" type="ORF">MRM63_08390</name>
</gene>
<name>A0AAU6VAE7_UNCXX</name>
<sequence>MHTIKQGQYLAFIYYYVKINKVSPSKSDIATYFEIASSTVHGMIKELKAKQLIKSEAGKARSIQLMICRDELPDLE</sequence>
<dbReference type="GO" id="GO:0004252">
    <property type="term" value="F:serine-type endopeptidase activity"/>
    <property type="evidence" value="ECO:0007669"/>
    <property type="project" value="InterPro"/>
</dbReference>
<dbReference type="Pfam" id="PF01726">
    <property type="entry name" value="LexA_DNA_bind"/>
    <property type="match status" value="1"/>
</dbReference>
<dbReference type="InterPro" id="IPR036388">
    <property type="entry name" value="WH-like_DNA-bd_sf"/>
</dbReference>
<dbReference type="AlphaFoldDB" id="A0AAU6VAE7"/>
<dbReference type="GO" id="GO:0006508">
    <property type="term" value="P:proteolysis"/>
    <property type="evidence" value="ECO:0007669"/>
    <property type="project" value="InterPro"/>
</dbReference>
<accession>A0AAU6VAE7</accession>
<dbReference type="InterPro" id="IPR036390">
    <property type="entry name" value="WH_DNA-bd_sf"/>
</dbReference>
<evidence type="ECO:0000313" key="2">
    <source>
        <dbReference type="EMBL" id="XAG83601.1"/>
    </source>
</evidence>